<dbReference type="GO" id="GO:0016853">
    <property type="term" value="F:isomerase activity"/>
    <property type="evidence" value="ECO:0007669"/>
    <property type="project" value="UniProtKB-KW"/>
</dbReference>
<dbReference type="InterPro" id="IPR050312">
    <property type="entry name" value="IolE/XylAMocC-like"/>
</dbReference>
<evidence type="ECO:0000313" key="3">
    <source>
        <dbReference type="Proteomes" id="UP000826550"/>
    </source>
</evidence>
<gene>
    <name evidence="2" type="ORF">GYM71_06845</name>
</gene>
<keyword evidence="3" id="KW-1185">Reference proteome</keyword>
<dbReference type="Gene3D" id="3.20.20.150">
    <property type="entry name" value="Divalent-metal-dependent TIM barrel enzymes"/>
    <property type="match status" value="1"/>
</dbReference>
<sequence length="309" mass="35845">MKTATRLNAYLPHYNNDINQVFKELKRVGINYVDINFPQQTIGIPATKMKQMLQQNDLCPNGMEMRFEDHYLNGDLSNLDDRIYRDAIEMCKKAADYCHAIGGTMINIWSAHDGFDYSFQIDYLKVWQRIVKACQEIADYAPDIKFSIEYKPYEPRAYAFVDSMGILGMMLKDINRPNFGVLLDYCHMLMKHENPAMGAALFASQKELFGVHINDGYGVHDDGLMVGTVTPFKTLEFLYYMKKYDFDGMYYFDTAPVIENPSQETAKNIEMLKYLLNLLDRIGMDHIETIIQENDAIKARELLLEFMKN</sequence>
<protein>
    <submittedName>
        <fullName evidence="2">Sugar phosphate isomerase/epimerase</fullName>
    </submittedName>
</protein>
<dbReference type="InterPro" id="IPR013022">
    <property type="entry name" value="Xyl_isomerase-like_TIM-brl"/>
</dbReference>
<dbReference type="EMBL" id="CP048268">
    <property type="protein sequence ID" value="QYN53837.1"/>
    <property type="molecule type" value="Genomic_DNA"/>
</dbReference>
<proteinExistence type="predicted"/>
<dbReference type="PANTHER" id="PTHR12110">
    <property type="entry name" value="HYDROXYPYRUVATE ISOMERASE"/>
    <property type="match status" value="1"/>
</dbReference>
<name>A0ABX8WDJ2_9LACO</name>
<dbReference type="Pfam" id="PF01261">
    <property type="entry name" value="AP_endonuc_2"/>
    <property type="match status" value="1"/>
</dbReference>
<accession>A0ABX8WDJ2</accession>
<dbReference type="SUPFAM" id="SSF51658">
    <property type="entry name" value="Xylose isomerase-like"/>
    <property type="match status" value="1"/>
</dbReference>
<dbReference type="InterPro" id="IPR036237">
    <property type="entry name" value="Xyl_isomerase-like_sf"/>
</dbReference>
<feature type="domain" description="Xylose isomerase-like TIM barrel" evidence="1">
    <location>
        <begin position="22"/>
        <end position="273"/>
    </location>
</feature>
<dbReference type="Proteomes" id="UP000826550">
    <property type="component" value="Chromosome"/>
</dbReference>
<dbReference type="PANTHER" id="PTHR12110:SF41">
    <property type="entry name" value="INOSOSE DEHYDRATASE"/>
    <property type="match status" value="1"/>
</dbReference>
<keyword evidence="2" id="KW-0413">Isomerase</keyword>
<reference evidence="2 3" key="1">
    <citation type="submission" date="2020-01" db="EMBL/GenBank/DDBJ databases">
        <title>Vast differences in strain-level diversity in the gut microbiota of two closely related honey bee species.</title>
        <authorList>
            <person name="Ellegaard K.M."/>
            <person name="Suenami S."/>
            <person name="Miyazaki R."/>
            <person name="Engel P."/>
        </authorList>
    </citation>
    <scope>NUCLEOTIDE SEQUENCE [LARGE SCALE GENOMIC DNA]</scope>
    <source>
        <strain evidence="2 3">ESL0416</strain>
    </source>
</reference>
<evidence type="ECO:0000313" key="2">
    <source>
        <dbReference type="EMBL" id="QYN53837.1"/>
    </source>
</evidence>
<evidence type="ECO:0000259" key="1">
    <source>
        <dbReference type="Pfam" id="PF01261"/>
    </source>
</evidence>
<organism evidence="2 3">
    <name type="scientific">Lactobacillus panisapium</name>
    <dbReference type="NCBI Taxonomy" id="2012495"/>
    <lineage>
        <taxon>Bacteria</taxon>
        <taxon>Bacillati</taxon>
        <taxon>Bacillota</taxon>
        <taxon>Bacilli</taxon>
        <taxon>Lactobacillales</taxon>
        <taxon>Lactobacillaceae</taxon>
        <taxon>Lactobacillus</taxon>
    </lineage>
</organism>